<accession>S7ZUI8</accession>
<sequence length="285" mass="31394">MCDRQTAMIFKALITPSLGANHRDRDSARAQDGLVIGWEKKKKPVRGTRWVAPKNQIVRNREAPSGLANQIGKSWSSRRVSIGETTKRLHEEELDEWRKWRDIPCSETKPCSPFRTSGGQYFQASPPRPPLAPRNHSVEVIVGIVDLTIEFTFIRHGPESSNCDEMDDTPNSTKSQAAEIVGAGTVLSGNISGPALSGCPTMMAIVLVSHSDASRLGAQCLWSVRPARRSWGMPAKGDYRGSAVKTTLPWTSTEDRASMTWILTEVTSRSIRSFESSAMSLNNLA</sequence>
<evidence type="ECO:0000313" key="1">
    <source>
        <dbReference type="EMBL" id="EPS34355.1"/>
    </source>
</evidence>
<gene>
    <name evidence="1" type="ORF">PDE_09319</name>
</gene>
<dbReference type="HOGENOM" id="CLU_976971_0_0_1"/>
<protein>
    <submittedName>
        <fullName evidence="1">Uncharacterized protein</fullName>
    </submittedName>
</protein>
<evidence type="ECO:0000313" key="2">
    <source>
        <dbReference type="Proteomes" id="UP000019376"/>
    </source>
</evidence>
<reference evidence="1 2" key="1">
    <citation type="journal article" date="2013" name="PLoS ONE">
        <title>Genomic and secretomic analyses reveal unique features of the lignocellulolytic enzyme system of Penicillium decumbens.</title>
        <authorList>
            <person name="Liu G."/>
            <person name="Zhang L."/>
            <person name="Wei X."/>
            <person name="Zou G."/>
            <person name="Qin Y."/>
            <person name="Ma L."/>
            <person name="Li J."/>
            <person name="Zheng H."/>
            <person name="Wang S."/>
            <person name="Wang C."/>
            <person name="Xun L."/>
            <person name="Zhao G.-P."/>
            <person name="Zhou Z."/>
            <person name="Qu Y."/>
        </authorList>
    </citation>
    <scope>NUCLEOTIDE SEQUENCE [LARGE SCALE GENOMIC DNA]</scope>
    <source>
        <strain evidence="2">114-2 / CGMCC 5302</strain>
    </source>
</reference>
<proteinExistence type="predicted"/>
<keyword evidence="2" id="KW-1185">Reference proteome</keyword>
<dbReference type="EMBL" id="KB644415">
    <property type="protein sequence ID" value="EPS34355.1"/>
    <property type="molecule type" value="Genomic_DNA"/>
</dbReference>
<dbReference type="Proteomes" id="UP000019376">
    <property type="component" value="Unassembled WGS sequence"/>
</dbReference>
<organism evidence="1 2">
    <name type="scientific">Penicillium oxalicum (strain 114-2 / CGMCC 5302)</name>
    <name type="common">Penicillium decumbens</name>
    <dbReference type="NCBI Taxonomy" id="933388"/>
    <lineage>
        <taxon>Eukaryota</taxon>
        <taxon>Fungi</taxon>
        <taxon>Dikarya</taxon>
        <taxon>Ascomycota</taxon>
        <taxon>Pezizomycotina</taxon>
        <taxon>Eurotiomycetes</taxon>
        <taxon>Eurotiomycetidae</taxon>
        <taxon>Eurotiales</taxon>
        <taxon>Aspergillaceae</taxon>
        <taxon>Penicillium</taxon>
    </lineage>
</organism>
<name>S7ZUI8_PENO1</name>
<dbReference type="AlphaFoldDB" id="S7ZUI8"/>